<dbReference type="GO" id="GO:0003677">
    <property type="term" value="F:DNA binding"/>
    <property type="evidence" value="ECO:0007669"/>
    <property type="project" value="InterPro"/>
</dbReference>
<dbReference type="Proteomes" id="UP000181899">
    <property type="component" value="Unassembled WGS sequence"/>
</dbReference>
<accession>A0A1I5BZZ0</accession>
<dbReference type="RefSeq" id="WP_074912094.1">
    <property type="nucleotide sequence ID" value="NZ_FOVK01000005.1"/>
</dbReference>
<name>A0A1I5BZZ0_9CLOT</name>
<dbReference type="EMBL" id="FOVK01000005">
    <property type="protein sequence ID" value="SFN80197.1"/>
    <property type="molecule type" value="Genomic_DNA"/>
</dbReference>
<feature type="domain" description="Antitoxin SocA-like Panacea" evidence="1">
    <location>
        <begin position="222"/>
        <end position="325"/>
    </location>
</feature>
<gene>
    <name evidence="2" type="ORF">SAMN04488695_105142</name>
</gene>
<sequence length="347" mass="41047">MKKEYGSKIIKMDCPICNKVHELEIKTRETQGFIKGEVVEYEENYFECPDTESEENEFISASMMDENLLRARDAYRTKKALLTSYEIAEIRRFYELTQNEFSSLLGWGEVTVTRYESKSIQDETYDHLMRMTREDPLFALESLTRHKEKFSKEKYERIRSSIISKVQDLGTQFLKKKEIQSIYVGFHSESAYNGYKVLDIEKVNDVMGYFAQNTNRLYKVKLMKLLWYADVLHYRRHGKAMMGLVYQHKTHGALPLAYNEIISLPSVKVQEEMCYEDIGYKILPVEEIDLAKFTPEELDILQMLSHKFKDLRAKEIVDYMHEEHAYKETQPNQIISYEVAKELNELE</sequence>
<evidence type="ECO:0000313" key="3">
    <source>
        <dbReference type="Proteomes" id="UP000181899"/>
    </source>
</evidence>
<dbReference type="AlphaFoldDB" id="A0A1I5BZZ0"/>
<dbReference type="InterPro" id="IPR025272">
    <property type="entry name" value="SocA_Panacea"/>
</dbReference>
<evidence type="ECO:0000259" key="1">
    <source>
        <dbReference type="Pfam" id="PF13274"/>
    </source>
</evidence>
<proteinExistence type="predicted"/>
<dbReference type="InterPro" id="IPR010982">
    <property type="entry name" value="Lambda_DNA-bd_dom_sf"/>
</dbReference>
<dbReference type="Pfam" id="PF13274">
    <property type="entry name" value="SocA_Panacea"/>
    <property type="match status" value="1"/>
</dbReference>
<organism evidence="2 3">
    <name type="scientific">Proteiniclasticum ruminis</name>
    <dbReference type="NCBI Taxonomy" id="398199"/>
    <lineage>
        <taxon>Bacteria</taxon>
        <taxon>Bacillati</taxon>
        <taxon>Bacillota</taxon>
        <taxon>Clostridia</taxon>
        <taxon>Eubacteriales</taxon>
        <taxon>Clostridiaceae</taxon>
        <taxon>Proteiniclasticum</taxon>
    </lineage>
</organism>
<dbReference type="Gene3D" id="1.10.260.40">
    <property type="entry name" value="lambda repressor-like DNA-binding domains"/>
    <property type="match status" value="1"/>
</dbReference>
<keyword evidence="3" id="KW-1185">Reference proteome</keyword>
<reference evidence="2 3" key="1">
    <citation type="submission" date="2016-10" db="EMBL/GenBank/DDBJ databases">
        <authorList>
            <person name="de Groot N.N."/>
        </authorList>
    </citation>
    <scope>NUCLEOTIDE SEQUENCE [LARGE SCALE GENOMIC DNA]</scope>
    <source>
        <strain evidence="2 3">ML2</strain>
    </source>
</reference>
<dbReference type="NCBIfam" id="TIGR03830">
    <property type="entry name" value="CxxCG_CxxCG_HTH"/>
    <property type="match status" value="1"/>
</dbReference>
<dbReference type="OrthoDB" id="3213544at2"/>
<dbReference type="InterPro" id="IPR022452">
    <property type="entry name" value="MqsA"/>
</dbReference>
<protein>
    <submittedName>
        <fullName evidence="2">Putative zinc finger/helix-turn-helix protein, YgiT family</fullName>
    </submittedName>
</protein>
<evidence type="ECO:0000313" key="2">
    <source>
        <dbReference type="EMBL" id="SFN80197.1"/>
    </source>
</evidence>